<accession>A0ABQ2J3S9</accession>
<sequence>MGCPLAFEDVGRYRFRSRKRRFDLPLLTTYAAALDLHPFQPQFYRPGGLLVTCGAPSSR</sequence>
<organism evidence="1 2">
    <name type="scientific">Deinococcus daejeonensis</name>
    <dbReference type="NCBI Taxonomy" id="1007098"/>
    <lineage>
        <taxon>Bacteria</taxon>
        <taxon>Thermotogati</taxon>
        <taxon>Deinococcota</taxon>
        <taxon>Deinococci</taxon>
        <taxon>Deinococcales</taxon>
        <taxon>Deinococcaceae</taxon>
        <taxon>Deinococcus</taxon>
    </lineage>
</organism>
<keyword evidence="2" id="KW-1185">Reference proteome</keyword>
<evidence type="ECO:0000313" key="2">
    <source>
        <dbReference type="Proteomes" id="UP000645517"/>
    </source>
</evidence>
<protein>
    <submittedName>
        <fullName evidence="1">Uncharacterized protein</fullName>
    </submittedName>
</protein>
<dbReference type="EMBL" id="BMOR01000005">
    <property type="protein sequence ID" value="GGN36110.1"/>
    <property type="molecule type" value="Genomic_DNA"/>
</dbReference>
<reference evidence="2" key="1">
    <citation type="journal article" date="2019" name="Int. J. Syst. Evol. Microbiol.">
        <title>The Global Catalogue of Microorganisms (GCM) 10K type strain sequencing project: providing services to taxonomists for standard genome sequencing and annotation.</title>
        <authorList>
            <consortium name="The Broad Institute Genomics Platform"/>
            <consortium name="The Broad Institute Genome Sequencing Center for Infectious Disease"/>
            <person name="Wu L."/>
            <person name="Ma J."/>
        </authorList>
    </citation>
    <scope>NUCLEOTIDE SEQUENCE [LARGE SCALE GENOMIC DNA]</scope>
    <source>
        <strain evidence="2">JCM 16918</strain>
    </source>
</reference>
<proteinExistence type="predicted"/>
<dbReference type="Proteomes" id="UP000645517">
    <property type="component" value="Unassembled WGS sequence"/>
</dbReference>
<comment type="caution">
    <text evidence="1">The sequence shown here is derived from an EMBL/GenBank/DDBJ whole genome shotgun (WGS) entry which is preliminary data.</text>
</comment>
<name>A0ABQ2J3S9_9DEIO</name>
<evidence type="ECO:0000313" key="1">
    <source>
        <dbReference type="EMBL" id="GGN36110.1"/>
    </source>
</evidence>
<gene>
    <name evidence="1" type="ORF">GCM10010842_16640</name>
</gene>